<name>A0ABD2NI45_9CUCU</name>
<sequence>MKSLYLILIVAFFLLHQDLVIGSKKVEISVENMDVCPNNNKNRYPIRGMTYKRINKTHSAVSFNVNILDDIDEKIWFHIQLDRWANGRWVGMPFVGAQRDPCRFTIKYFPDAWISFVNDLNVQHPEKCPLPKGNYTASNSIIKTNTLDLPLWNGKMRAIYKWADSKQLKNIYYCLIIVVEVKEQL</sequence>
<organism evidence="3 4">
    <name type="scientific">Cryptolaemus montrouzieri</name>
    <dbReference type="NCBI Taxonomy" id="559131"/>
    <lineage>
        <taxon>Eukaryota</taxon>
        <taxon>Metazoa</taxon>
        <taxon>Ecdysozoa</taxon>
        <taxon>Arthropoda</taxon>
        <taxon>Hexapoda</taxon>
        <taxon>Insecta</taxon>
        <taxon>Pterygota</taxon>
        <taxon>Neoptera</taxon>
        <taxon>Endopterygota</taxon>
        <taxon>Coleoptera</taxon>
        <taxon>Polyphaga</taxon>
        <taxon>Cucujiformia</taxon>
        <taxon>Coccinelloidea</taxon>
        <taxon>Coccinellidae</taxon>
        <taxon>Scymninae</taxon>
        <taxon>Scymnini</taxon>
        <taxon>Cryptolaemus</taxon>
    </lineage>
</organism>
<protein>
    <recommendedName>
        <fullName evidence="5">MD-2-related lipid-recognition domain-containing protein</fullName>
    </recommendedName>
</protein>
<feature type="signal peptide" evidence="2">
    <location>
        <begin position="1"/>
        <end position="22"/>
    </location>
</feature>
<dbReference type="InterPro" id="IPR036846">
    <property type="entry name" value="GM2-AP_sf"/>
</dbReference>
<dbReference type="PANTHER" id="PTHR21112">
    <property type="entry name" value="CHEMOSENSORY PROTEIN A 29A-RELATED"/>
    <property type="match status" value="1"/>
</dbReference>
<gene>
    <name evidence="3" type="ORF">HHI36_013720</name>
</gene>
<evidence type="ECO:0000313" key="3">
    <source>
        <dbReference type="EMBL" id="KAL3278392.1"/>
    </source>
</evidence>
<evidence type="ECO:0000313" key="4">
    <source>
        <dbReference type="Proteomes" id="UP001516400"/>
    </source>
</evidence>
<dbReference type="Gene3D" id="2.70.220.10">
    <property type="entry name" value="Ganglioside GM2 activator"/>
    <property type="match status" value="1"/>
</dbReference>
<comment type="caution">
    <text evidence="3">The sequence shown here is derived from an EMBL/GenBank/DDBJ whole genome shotgun (WGS) entry which is preliminary data.</text>
</comment>
<evidence type="ECO:0000256" key="1">
    <source>
        <dbReference type="ARBA" id="ARBA00022729"/>
    </source>
</evidence>
<dbReference type="Proteomes" id="UP001516400">
    <property type="component" value="Unassembled WGS sequence"/>
</dbReference>
<evidence type="ECO:0000256" key="2">
    <source>
        <dbReference type="SAM" id="SignalP"/>
    </source>
</evidence>
<reference evidence="3 4" key="1">
    <citation type="journal article" date="2021" name="BMC Biol.">
        <title>Horizontally acquired antibacterial genes associated with adaptive radiation of ladybird beetles.</title>
        <authorList>
            <person name="Li H.S."/>
            <person name="Tang X.F."/>
            <person name="Huang Y.H."/>
            <person name="Xu Z.Y."/>
            <person name="Chen M.L."/>
            <person name="Du X.Y."/>
            <person name="Qiu B.Y."/>
            <person name="Chen P.T."/>
            <person name="Zhang W."/>
            <person name="Slipinski A."/>
            <person name="Escalona H.E."/>
            <person name="Waterhouse R.M."/>
            <person name="Zwick A."/>
            <person name="Pang H."/>
        </authorList>
    </citation>
    <scope>NUCLEOTIDE SEQUENCE [LARGE SCALE GENOMIC DNA]</scope>
    <source>
        <strain evidence="3">SYSU2018</strain>
    </source>
</reference>
<proteinExistence type="predicted"/>
<dbReference type="AlphaFoldDB" id="A0ABD2NI45"/>
<dbReference type="PANTHER" id="PTHR21112:SF0">
    <property type="entry name" value="CHEMOSENSORY PROTEIN A 29A-RELATED"/>
    <property type="match status" value="1"/>
</dbReference>
<keyword evidence="4" id="KW-1185">Reference proteome</keyword>
<dbReference type="EMBL" id="JABFTP020000103">
    <property type="protein sequence ID" value="KAL3278392.1"/>
    <property type="molecule type" value="Genomic_DNA"/>
</dbReference>
<keyword evidence="1 2" id="KW-0732">Signal</keyword>
<feature type="chain" id="PRO_5044813852" description="MD-2-related lipid-recognition domain-containing protein" evidence="2">
    <location>
        <begin position="23"/>
        <end position="185"/>
    </location>
</feature>
<accession>A0ABD2NI45</accession>
<evidence type="ECO:0008006" key="5">
    <source>
        <dbReference type="Google" id="ProtNLM"/>
    </source>
</evidence>
<dbReference type="SUPFAM" id="SSF63707">
    <property type="entry name" value="Ganglioside M2 (gm2) activator"/>
    <property type="match status" value="1"/>
</dbReference>